<proteinExistence type="predicted"/>
<evidence type="ECO:0000313" key="3">
    <source>
        <dbReference type="EMBL" id="MQS00065.1"/>
    </source>
</evidence>
<dbReference type="Pfam" id="PF13474">
    <property type="entry name" value="SnoaL_3"/>
    <property type="match status" value="1"/>
</dbReference>
<gene>
    <name evidence="3" type="ORF">GFJ39_12910</name>
</gene>
<keyword evidence="1" id="KW-1133">Transmembrane helix</keyword>
<dbReference type="Proteomes" id="UP000432209">
    <property type="component" value="Unassembled WGS sequence"/>
</dbReference>
<evidence type="ECO:0000256" key="1">
    <source>
        <dbReference type="SAM" id="Phobius"/>
    </source>
</evidence>
<dbReference type="Gene3D" id="3.10.450.50">
    <property type="match status" value="1"/>
</dbReference>
<keyword evidence="1" id="KW-0472">Membrane</keyword>
<comment type="caution">
    <text evidence="3">The sequence shown here is derived from an EMBL/GenBank/DDBJ whole genome shotgun (WGS) entry which is preliminary data.</text>
</comment>
<keyword evidence="4" id="KW-1185">Reference proteome</keyword>
<evidence type="ECO:0000313" key="4">
    <source>
        <dbReference type="Proteomes" id="UP000432209"/>
    </source>
</evidence>
<dbReference type="InterPro" id="IPR032710">
    <property type="entry name" value="NTF2-like_dom_sf"/>
</dbReference>
<dbReference type="EMBL" id="WIPH01000052">
    <property type="protein sequence ID" value="MQS00065.1"/>
    <property type="molecule type" value="Genomic_DNA"/>
</dbReference>
<dbReference type="RefSeq" id="WP_153431746.1">
    <property type="nucleotide sequence ID" value="NZ_WIPH01000052.1"/>
</dbReference>
<dbReference type="InterPro" id="IPR037401">
    <property type="entry name" value="SnoaL-like"/>
</dbReference>
<name>A0A7X1VP64_9PROT</name>
<keyword evidence="1" id="KW-0812">Transmembrane</keyword>
<dbReference type="SUPFAM" id="SSF54427">
    <property type="entry name" value="NTF2-like"/>
    <property type="match status" value="1"/>
</dbReference>
<accession>A0A7X1VP64</accession>
<sequence length="200" mass="21983">MQAIEDLAGRKSTLNCPEITIAMKNRIIMIVKAFSMIGICLPLVAASITKSVAEDVMPIDVTAIQALENRLIKANHEKDVAAVMRLYEPNTNVVIFDVVPPRQYLSRVAWEKNVAGYFASFDGPANLEIANLNITVSGDLAYGYMIQHFSGKQKGGGNVDLSARVTDVYRKIAGRWFIVHEHVSVPVNIETGMADLHSKP</sequence>
<evidence type="ECO:0000259" key="2">
    <source>
        <dbReference type="Pfam" id="PF13474"/>
    </source>
</evidence>
<feature type="transmembrane region" description="Helical" evidence="1">
    <location>
        <begin position="27"/>
        <end position="48"/>
    </location>
</feature>
<reference evidence="3 4" key="1">
    <citation type="submission" date="2019-10" db="EMBL/GenBank/DDBJ databases">
        <title>Gluconobacter aidae sp. nov., a novel species of acetic acid bacteria isolated in Thailand.</title>
        <authorList>
            <person name="Yukphan P."/>
            <person name="Charoenyingcharoen P."/>
            <person name="Malimas S."/>
            <person name="Muramatsu Y."/>
            <person name="Nakagawa Y."/>
            <person name="Tanasupawat S."/>
            <person name="Yamada Y."/>
        </authorList>
    </citation>
    <scope>NUCLEOTIDE SEQUENCE [LARGE SCALE GENOMIC DNA]</scope>
    <source>
        <strain evidence="3 4">AC10</strain>
    </source>
</reference>
<protein>
    <submittedName>
        <fullName evidence="3">DUF4440 domain-containing protein</fullName>
    </submittedName>
</protein>
<dbReference type="AlphaFoldDB" id="A0A7X1VP64"/>
<feature type="domain" description="SnoaL-like" evidence="2">
    <location>
        <begin position="64"/>
        <end position="187"/>
    </location>
</feature>
<organism evidence="3 4">
    <name type="scientific">Gluconobacter aidae</name>
    <dbReference type="NCBI Taxonomy" id="2662454"/>
    <lineage>
        <taxon>Bacteria</taxon>
        <taxon>Pseudomonadati</taxon>
        <taxon>Pseudomonadota</taxon>
        <taxon>Alphaproteobacteria</taxon>
        <taxon>Acetobacterales</taxon>
        <taxon>Acetobacteraceae</taxon>
        <taxon>Gluconobacter</taxon>
    </lineage>
</organism>